<dbReference type="AlphaFoldDB" id="A0A329U074"/>
<evidence type="ECO:0000256" key="7">
    <source>
        <dbReference type="ARBA" id="ARBA00022840"/>
    </source>
</evidence>
<evidence type="ECO:0000256" key="6">
    <source>
        <dbReference type="ARBA" id="ARBA00022741"/>
    </source>
</evidence>
<keyword evidence="5 10" id="KW-0548">Nucleotidyltransferase</keyword>
<dbReference type="EMBL" id="PRLB01000004">
    <property type="protein sequence ID" value="RAW54366.1"/>
    <property type="molecule type" value="Genomic_DNA"/>
</dbReference>
<sequence length="225" mass="24713">MRILLYGGSFDPPHYGHLNNLRAAAARVCPDRVVVMPAGVSPFKQGTSAPGPLRVEMCGCFAELAREMGFGLEVSGWEVEQAEQGRKNYSVLTLEKLARENPGDELYLAIGSDMLLRFDGWHRWEDILRLAHLVVTSRNIGDDPALHAKARQLDASGARILFAPVEALPMASSVLRTRLAAGEECENELPASVRRVIRREGLYTKGDEVTNESETGKRACAQPAE</sequence>
<comment type="pathway">
    <text evidence="2 10">Cofactor biosynthesis; NAD(+) biosynthesis; deamido-NAD(+) from nicotinate D-ribonucleotide: step 1/1.</text>
</comment>
<keyword evidence="6 10" id="KW-0547">Nucleotide-binding</keyword>
<dbReference type="NCBIfam" id="TIGR00482">
    <property type="entry name" value="nicotinate (nicotinamide) nucleotide adenylyltransferase"/>
    <property type="match status" value="1"/>
</dbReference>
<dbReference type="PANTHER" id="PTHR39321:SF3">
    <property type="entry name" value="PHOSPHOPANTETHEINE ADENYLYLTRANSFERASE"/>
    <property type="match status" value="1"/>
</dbReference>
<comment type="function">
    <text evidence="1 10">Catalyzes the reversible adenylation of nicotinate mononucleotide (NaMN) to nicotinic acid adenine dinucleotide (NaAD).</text>
</comment>
<evidence type="ECO:0000256" key="1">
    <source>
        <dbReference type="ARBA" id="ARBA00002324"/>
    </source>
</evidence>
<evidence type="ECO:0000256" key="9">
    <source>
        <dbReference type="ARBA" id="ARBA00048721"/>
    </source>
</evidence>
<dbReference type="InterPro" id="IPR004821">
    <property type="entry name" value="Cyt_trans-like"/>
</dbReference>
<dbReference type="Pfam" id="PF01467">
    <property type="entry name" value="CTP_transf_like"/>
    <property type="match status" value="1"/>
</dbReference>
<proteinExistence type="inferred from homology"/>
<dbReference type="RefSeq" id="WP_149793855.1">
    <property type="nucleotide sequence ID" value="NZ_PRLB01000004.1"/>
</dbReference>
<comment type="caution">
    <text evidence="12">The sequence shown here is derived from an EMBL/GenBank/DDBJ whole genome shotgun (WGS) entry which is preliminary data.</text>
</comment>
<dbReference type="PANTHER" id="PTHR39321">
    <property type="entry name" value="NICOTINATE-NUCLEOTIDE ADENYLYLTRANSFERASE-RELATED"/>
    <property type="match status" value="1"/>
</dbReference>
<dbReference type="InterPro" id="IPR014729">
    <property type="entry name" value="Rossmann-like_a/b/a_fold"/>
</dbReference>
<evidence type="ECO:0000256" key="8">
    <source>
        <dbReference type="ARBA" id="ARBA00023027"/>
    </source>
</evidence>
<dbReference type="EC" id="2.7.7.18" evidence="10"/>
<evidence type="ECO:0000259" key="11">
    <source>
        <dbReference type="Pfam" id="PF01467"/>
    </source>
</evidence>
<keyword evidence="3 10" id="KW-0662">Pyridine nucleotide biosynthesis</keyword>
<dbReference type="NCBIfam" id="TIGR00125">
    <property type="entry name" value="cyt_tran_rel"/>
    <property type="match status" value="1"/>
</dbReference>
<dbReference type="GO" id="GO:0004515">
    <property type="term" value="F:nicotinate-nucleotide adenylyltransferase activity"/>
    <property type="evidence" value="ECO:0007669"/>
    <property type="project" value="UniProtKB-UniRule"/>
</dbReference>
<organism evidence="12 13">
    <name type="scientific">Faecalibacterium prausnitzii</name>
    <dbReference type="NCBI Taxonomy" id="853"/>
    <lineage>
        <taxon>Bacteria</taxon>
        <taxon>Bacillati</taxon>
        <taxon>Bacillota</taxon>
        <taxon>Clostridia</taxon>
        <taxon>Eubacteriales</taxon>
        <taxon>Oscillospiraceae</taxon>
        <taxon>Faecalibacterium</taxon>
    </lineage>
</organism>
<dbReference type="UniPathway" id="UPA00253">
    <property type="reaction ID" value="UER00332"/>
</dbReference>
<evidence type="ECO:0000256" key="10">
    <source>
        <dbReference type="HAMAP-Rule" id="MF_00244"/>
    </source>
</evidence>
<evidence type="ECO:0000256" key="3">
    <source>
        <dbReference type="ARBA" id="ARBA00022642"/>
    </source>
</evidence>
<comment type="catalytic activity">
    <reaction evidence="9 10">
        <text>nicotinate beta-D-ribonucleotide + ATP + H(+) = deamido-NAD(+) + diphosphate</text>
        <dbReference type="Rhea" id="RHEA:22860"/>
        <dbReference type="ChEBI" id="CHEBI:15378"/>
        <dbReference type="ChEBI" id="CHEBI:30616"/>
        <dbReference type="ChEBI" id="CHEBI:33019"/>
        <dbReference type="ChEBI" id="CHEBI:57502"/>
        <dbReference type="ChEBI" id="CHEBI:58437"/>
        <dbReference type="EC" id="2.7.7.18"/>
    </reaction>
</comment>
<evidence type="ECO:0000256" key="4">
    <source>
        <dbReference type="ARBA" id="ARBA00022679"/>
    </source>
</evidence>
<reference evidence="12 13" key="1">
    <citation type="submission" date="2018-02" db="EMBL/GenBank/DDBJ databases">
        <title>Complete genome sequencing of Faecalibacterium prausnitzii strains isolated from the human gut.</title>
        <authorList>
            <person name="Fitzgerald B.C."/>
            <person name="Shkoporov A.N."/>
            <person name="Ross P.R."/>
            <person name="Hill C."/>
        </authorList>
    </citation>
    <scope>NUCLEOTIDE SEQUENCE [LARGE SCALE GENOMIC DNA]</scope>
    <source>
        <strain evidence="12 13">APC942/32-1</strain>
    </source>
</reference>
<accession>A0A329U074</accession>
<evidence type="ECO:0000256" key="5">
    <source>
        <dbReference type="ARBA" id="ARBA00022695"/>
    </source>
</evidence>
<dbReference type="InterPro" id="IPR005248">
    <property type="entry name" value="NadD/NMNAT"/>
</dbReference>
<keyword evidence="4 10" id="KW-0808">Transferase</keyword>
<dbReference type="CDD" id="cd02165">
    <property type="entry name" value="NMNAT"/>
    <property type="match status" value="1"/>
</dbReference>
<evidence type="ECO:0000256" key="2">
    <source>
        <dbReference type="ARBA" id="ARBA00005019"/>
    </source>
</evidence>
<comment type="similarity">
    <text evidence="10">Belongs to the NadD family.</text>
</comment>
<feature type="domain" description="Cytidyltransferase-like" evidence="11">
    <location>
        <begin position="5"/>
        <end position="150"/>
    </location>
</feature>
<dbReference type="GO" id="GO:0005524">
    <property type="term" value="F:ATP binding"/>
    <property type="evidence" value="ECO:0007669"/>
    <property type="project" value="UniProtKB-KW"/>
</dbReference>
<evidence type="ECO:0000313" key="12">
    <source>
        <dbReference type="EMBL" id="RAW54366.1"/>
    </source>
</evidence>
<dbReference type="GO" id="GO:0009435">
    <property type="term" value="P:NAD+ biosynthetic process"/>
    <property type="evidence" value="ECO:0007669"/>
    <property type="project" value="UniProtKB-UniRule"/>
</dbReference>
<dbReference type="SUPFAM" id="SSF52374">
    <property type="entry name" value="Nucleotidylyl transferase"/>
    <property type="match status" value="1"/>
</dbReference>
<dbReference type="Gene3D" id="3.40.50.620">
    <property type="entry name" value="HUPs"/>
    <property type="match status" value="1"/>
</dbReference>
<dbReference type="HAMAP" id="MF_00244">
    <property type="entry name" value="NaMN_adenylyltr"/>
    <property type="match status" value="1"/>
</dbReference>
<keyword evidence="8 10" id="KW-0520">NAD</keyword>
<protein>
    <recommendedName>
        <fullName evidence="10">Probable nicotinate-nucleotide adenylyltransferase</fullName>
        <ecNumber evidence="10">2.7.7.18</ecNumber>
    </recommendedName>
    <alternativeName>
        <fullName evidence="10">Deamido-NAD(+) diphosphorylase</fullName>
    </alternativeName>
    <alternativeName>
        <fullName evidence="10">Deamido-NAD(+) pyrophosphorylase</fullName>
    </alternativeName>
    <alternativeName>
        <fullName evidence="10">Nicotinate mononucleotide adenylyltransferase</fullName>
        <shortName evidence="10">NaMN adenylyltransferase</shortName>
    </alternativeName>
</protein>
<gene>
    <name evidence="10 12" type="primary">nadD</name>
    <name evidence="12" type="ORF">C4N26_05730</name>
</gene>
<dbReference type="Proteomes" id="UP000251144">
    <property type="component" value="Unassembled WGS sequence"/>
</dbReference>
<evidence type="ECO:0000313" key="13">
    <source>
        <dbReference type="Proteomes" id="UP000251144"/>
    </source>
</evidence>
<keyword evidence="7 10" id="KW-0067">ATP-binding</keyword>
<name>A0A329U074_9FIRM</name>
<dbReference type="OrthoDB" id="5295945at2"/>